<proteinExistence type="predicted"/>
<dbReference type="AlphaFoldDB" id="A0A0R3PXI3"/>
<name>A0A0R3PXI3_ANGCS</name>
<sequence>MQPRWLLFSSVITLVLAEEETWLSAVSAILFGPTQNNIAMNTSDLQMHPYPSVTGYQAAFHHEYPDIEDIVDSIGILVEQIRSEAQMLIVKVVMHL</sequence>
<accession>A0A0R3PXI3</accession>
<protein>
    <submittedName>
        <fullName evidence="4">Secreted protein</fullName>
    </submittedName>
</protein>
<dbReference type="WBParaSite" id="ACOC_0001100201-mRNA-1">
    <property type="protein sequence ID" value="ACOC_0001100201-mRNA-1"/>
    <property type="gene ID" value="ACOC_0001100201"/>
</dbReference>
<keyword evidence="3" id="KW-1185">Reference proteome</keyword>
<dbReference type="Proteomes" id="UP000267027">
    <property type="component" value="Unassembled WGS sequence"/>
</dbReference>
<gene>
    <name evidence="2" type="ORF">ACOC_LOCUS11003</name>
</gene>
<evidence type="ECO:0000256" key="1">
    <source>
        <dbReference type="SAM" id="SignalP"/>
    </source>
</evidence>
<feature type="signal peptide" evidence="1">
    <location>
        <begin position="1"/>
        <end position="17"/>
    </location>
</feature>
<keyword evidence="1" id="KW-0732">Signal</keyword>
<dbReference type="EMBL" id="UYYA01004593">
    <property type="protein sequence ID" value="VDM62588.1"/>
    <property type="molecule type" value="Genomic_DNA"/>
</dbReference>
<evidence type="ECO:0000313" key="4">
    <source>
        <dbReference type="WBParaSite" id="ACOC_0001100201-mRNA-1"/>
    </source>
</evidence>
<organism evidence="4">
    <name type="scientific">Angiostrongylus costaricensis</name>
    <name type="common">Nematode worm</name>
    <dbReference type="NCBI Taxonomy" id="334426"/>
    <lineage>
        <taxon>Eukaryota</taxon>
        <taxon>Metazoa</taxon>
        <taxon>Ecdysozoa</taxon>
        <taxon>Nematoda</taxon>
        <taxon>Chromadorea</taxon>
        <taxon>Rhabditida</taxon>
        <taxon>Rhabditina</taxon>
        <taxon>Rhabditomorpha</taxon>
        <taxon>Strongyloidea</taxon>
        <taxon>Metastrongylidae</taxon>
        <taxon>Angiostrongylus</taxon>
    </lineage>
</organism>
<reference evidence="2 3" key="2">
    <citation type="submission" date="2018-11" db="EMBL/GenBank/DDBJ databases">
        <authorList>
            <consortium name="Pathogen Informatics"/>
        </authorList>
    </citation>
    <scope>NUCLEOTIDE SEQUENCE [LARGE SCALE GENOMIC DNA]</scope>
    <source>
        <strain evidence="2 3">Costa Rica</strain>
    </source>
</reference>
<reference evidence="4" key="1">
    <citation type="submission" date="2017-02" db="UniProtKB">
        <authorList>
            <consortium name="WormBaseParasite"/>
        </authorList>
    </citation>
    <scope>IDENTIFICATION</scope>
</reference>
<evidence type="ECO:0000313" key="2">
    <source>
        <dbReference type="EMBL" id="VDM62588.1"/>
    </source>
</evidence>
<feature type="chain" id="PRO_5043130420" evidence="1">
    <location>
        <begin position="18"/>
        <end position="96"/>
    </location>
</feature>
<evidence type="ECO:0000313" key="3">
    <source>
        <dbReference type="Proteomes" id="UP000267027"/>
    </source>
</evidence>